<evidence type="ECO:0000259" key="5">
    <source>
        <dbReference type="SMART" id="SM00235"/>
    </source>
</evidence>
<dbReference type="InterPro" id="IPR050557">
    <property type="entry name" value="RTX_toxin/Mannuronan_C5-epim"/>
</dbReference>
<feature type="compositionally biased region" description="Basic and acidic residues" evidence="4">
    <location>
        <begin position="629"/>
        <end position="640"/>
    </location>
</feature>
<dbReference type="SMART" id="SM00235">
    <property type="entry name" value="ZnMc"/>
    <property type="match status" value="1"/>
</dbReference>
<dbReference type="GO" id="GO:0006508">
    <property type="term" value="P:proteolysis"/>
    <property type="evidence" value="ECO:0007669"/>
    <property type="project" value="InterPro"/>
</dbReference>
<feature type="domain" description="Peptidase metallopeptidase" evidence="5">
    <location>
        <begin position="111"/>
        <end position="258"/>
    </location>
</feature>
<dbReference type="Gene3D" id="2.150.10.10">
    <property type="entry name" value="Serralysin-like metalloprotease, C-terminal"/>
    <property type="match status" value="3"/>
</dbReference>
<dbReference type="InterPro" id="IPR001343">
    <property type="entry name" value="Hemolysn_Ca-bd"/>
</dbReference>
<dbReference type="GO" id="GO:0008270">
    <property type="term" value="F:zinc ion binding"/>
    <property type="evidence" value="ECO:0007669"/>
    <property type="project" value="InterPro"/>
</dbReference>
<reference evidence="6 7" key="1">
    <citation type="submission" date="2016-10" db="EMBL/GenBank/DDBJ databases">
        <authorList>
            <person name="de Groot N.N."/>
        </authorList>
    </citation>
    <scope>NUCLEOTIDE SEQUENCE [LARGE SCALE GENOMIC DNA]</scope>
    <source>
        <strain evidence="6 7">DSM 17925</strain>
    </source>
</reference>
<evidence type="ECO:0000256" key="1">
    <source>
        <dbReference type="ARBA" id="ARBA00004613"/>
    </source>
</evidence>
<dbReference type="Gene3D" id="3.40.390.10">
    <property type="entry name" value="Collagenase (Catalytic Domain)"/>
    <property type="match status" value="1"/>
</dbReference>
<dbReference type="PROSITE" id="PS00330">
    <property type="entry name" value="HEMOLYSIN_CALCIUM"/>
    <property type="match status" value="5"/>
</dbReference>
<dbReference type="PRINTS" id="PR00313">
    <property type="entry name" value="CABNDNGRPT"/>
</dbReference>
<organism evidence="6 7">
    <name type="scientific">Cognatiyoonia koreensis</name>
    <dbReference type="NCBI Taxonomy" id="364200"/>
    <lineage>
        <taxon>Bacteria</taxon>
        <taxon>Pseudomonadati</taxon>
        <taxon>Pseudomonadota</taxon>
        <taxon>Alphaproteobacteria</taxon>
        <taxon>Rhodobacterales</taxon>
        <taxon>Paracoccaceae</taxon>
        <taxon>Cognatiyoonia</taxon>
    </lineage>
</organism>
<dbReference type="SUPFAM" id="SSF55486">
    <property type="entry name" value="Metalloproteases ('zincins'), catalytic domain"/>
    <property type="match status" value="1"/>
</dbReference>
<dbReference type="RefSeq" id="WP_089991047.1">
    <property type="nucleotide sequence ID" value="NZ_FOIZ01000001.1"/>
</dbReference>
<dbReference type="PANTHER" id="PTHR38340">
    <property type="entry name" value="S-LAYER PROTEIN"/>
    <property type="match status" value="1"/>
</dbReference>
<evidence type="ECO:0000313" key="7">
    <source>
        <dbReference type="Proteomes" id="UP000199167"/>
    </source>
</evidence>
<gene>
    <name evidence="6" type="ORF">SAMN04488515_1027</name>
</gene>
<dbReference type="STRING" id="364200.SAMN04488515_1027"/>
<dbReference type="AlphaFoldDB" id="A0A1I0P6L4"/>
<comment type="similarity">
    <text evidence="2">Belongs to the peptidase M10B family.</text>
</comment>
<evidence type="ECO:0000256" key="4">
    <source>
        <dbReference type="SAM" id="MobiDB-lite"/>
    </source>
</evidence>
<dbReference type="EMBL" id="FOIZ01000001">
    <property type="protein sequence ID" value="SEW09656.1"/>
    <property type="molecule type" value="Genomic_DNA"/>
</dbReference>
<dbReference type="InterPro" id="IPR018511">
    <property type="entry name" value="Hemolysin-typ_Ca-bd_CS"/>
</dbReference>
<name>A0A1I0P6L4_9RHOB</name>
<dbReference type="GO" id="GO:0005576">
    <property type="term" value="C:extracellular region"/>
    <property type="evidence" value="ECO:0007669"/>
    <property type="project" value="UniProtKB-SubCell"/>
</dbReference>
<dbReference type="GO" id="GO:0005509">
    <property type="term" value="F:calcium ion binding"/>
    <property type="evidence" value="ECO:0007669"/>
    <property type="project" value="InterPro"/>
</dbReference>
<dbReference type="PANTHER" id="PTHR38340:SF1">
    <property type="entry name" value="S-LAYER PROTEIN"/>
    <property type="match status" value="1"/>
</dbReference>
<comment type="subcellular location">
    <subcellularLocation>
        <location evidence="1">Secreted</location>
    </subcellularLocation>
</comment>
<dbReference type="InterPro" id="IPR024079">
    <property type="entry name" value="MetalloPept_cat_dom_sf"/>
</dbReference>
<protein>
    <submittedName>
        <fullName evidence="6">Serralysin</fullName>
    </submittedName>
</protein>
<feature type="region of interest" description="Disordered" evidence="4">
    <location>
        <begin position="606"/>
        <end position="648"/>
    </location>
</feature>
<evidence type="ECO:0000256" key="3">
    <source>
        <dbReference type="ARBA" id="ARBA00022525"/>
    </source>
</evidence>
<accession>A0A1I0P6L4</accession>
<keyword evidence="3" id="KW-0964">Secreted</keyword>
<dbReference type="InterPro" id="IPR011049">
    <property type="entry name" value="Serralysin-like_metalloprot_C"/>
</dbReference>
<evidence type="ECO:0000256" key="2">
    <source>
        <dbReference type="ARBA" id="ARBA00009490"/>
    </source>
</evidence>
<dbReference type="Pfam" id="PF00353">
    <property type="entry name" value="HemolysinCabind"/>
    <property type="match status" value="4"/>
</dbReference>
<dbReference type="InterPro" id="IPR006026">
    <property type="entry name" value="Peptidase_Metallo"/>
</dbReference>
<dbReference type="SUPFAM" id="SSF51120">
    <property type="entry name" value="beta-Roll"/>
    <property type="match status" value="3"/>
</dbReference>
<proteinExistence type="inferred from homology"/>
<dbReference type="Proteomes" id="UP000199167">
    <property type="component" value="Unassembled WGS sequence"/>
</dbReference>
<keyword evidence="7" id="KW-1185">Reference proteome</keyword>
<sequence>MMLVRVPARFQKVSNARHFAGLFDRNQQSFALSSDRQTPNTPLPQFMAKTLHGVGRSKYGADPDMPNLIDDATQVANYRRQYSNEIAQTGDAVVDDLINGLLMDYVYTDGTVLTYSFELPQTYRNDPDWSELSAEAEARHLEVFAYVTSLTGVQFEEVDPDVQTANLYFGNEVGTATAYASWSSSGVMHVYNPDRALGPPGSYADHLIIHELGHGLGLAHGHDEGALPEAYRGQSWSVMSYLEHPDADDLFFSSNHGPETFMLADVATLQYQFGANFQSNAGDTVYTVDFATGEFFIDGEGQGAPRNNKILRTLWDGNGVDEIDLSNADRGVNIDLAPGAFISLGDGMHASQGRDADGNRLYAEGNIANAFLYRGDLRSILENAQGGRFNDTLSGNQVANRLTGNNGNDTVFGLEGRDILFGGNGDDRIFGGAHDDSLYDGAGRDSLYGGDGNDYLRASVGPDLFDGGAGTDFLSYYDSSVGITVDLNVNTGIAGDAYNDKISNIEGLGGSGVAADTITGNDGNNILRSYGGDDRVRDGAGSDIVTLGSGNDILWAGAGADSYNGGSGRDMISYHASEEAVDVDLLRNTTFGGLAADDTIKGFESVSGSNGGDDKLAGTKGANKLRGNGGDDRLFGRSGDDTLEGGSGRDYLDGGVGDDILNGGSGRDTFHFDVGDGQDVIADFQNNADTIEIDNIRFARGTDVFDYAIQDGRDVRFDFDDGSVLVIEDSLIGHLRNDLDIV</sequence>
<dbReference type="GO" id="GO:0008237">
    <property type="term" value="F:metallopeptidase activity"/>
    <property type="evidence" value="ECO:0007669"/>
    <property type="project" value="InterPro"/>
</dbReference>
<evidence type="ECO:0000313" key="6">
    <source>
        <dbReference type="EMBL" id="SEW09656.1"/>
    </source>
</evidence>